<feature type="non-terminal residue" evidence="1">
    <location>
        <position position="1"/>
    </location>
</feature>
<name>A0A9K3GSI4_9EUKA</name>
<reference evidence="1 2" key="1">
    <citation type="journal article" date="2018" name="PLoS ONE">
        <title>The draft genome of Kipferlia bialata reveals reductive genome evolution in fornicate parasites.</title>
        <authorList>
            <person name="Tanifuji G."/>
            <person name="Takabayashi S."/>
            <person name="Kume K."/>
            <person name="Takagi M."/>
            <person name="Nakayama T."/>
            <person name="Kamikawa R."/>
            <person name="Inagaki Y."/>
            <person name="Hashimoto T."/>
        </authorList>
    </citation>
    <scope>NUCLEOTIDE SEQUENCE [LARGE SCALE GENOMIC DNA]</scope>
    <source>
        <strain evidence="1">NY0173</strain>
    </source>
</reference>
<evidence type="ECO:0000313" key="1">
    <source>
        <dbReference type="EMBL" id="GIQ92741.1"/>
    </source>
</evidence>
<keyword evidence="2" id="KW-1185">Reference proteome</keyword>
<proteinExistence type="predicted"/>
<gene>
    <name evidence="1" type="ORF">KIPB_016684</name>
</gene>
<feature type="non-terminal residue" evidence="1">
    <location>
        <position position="61"/>
    </location>
</feature>
<dbReference type="AlphaFoldDB" id="A0A9K3GSI4"/>
<protein>
    <submittedName>
        <fullName evidence="1">Uncharacterized protein</fullName>
    </submittedName>
</protein>
<comment type="caution">
    <text evidence="1">The sequence shown here is derived from an EMBL/GenBank/DDBJ whole genome shotgun (WGS) entry which is preliminary data.</text>
</comment>
<dbReference type="EMBL" id="BDIP01010425">
    <property type="protein sequence ID" value="GIQ92741.1"/>
    <property type="molecule type" value="Genomic_DNA"/>
</dbReference>
<organism evidence="1 2">
    <name type="scientific">Kipferlia bialata</name>
    <dbReference type="NCBI Taxonomy" id="797122"/>
    <lineage>
        <taxon>Eukaryota</taxon>
        <taxon>Metamonada</taxon>
        <taxon>Carpediemonas-like organisms</taxon>
        <taxon>Kipferlia</taxon>
    </lineage>
</organism>
<dbReference type="Proteomes" id="UP000265618">
    <property type="component" value="Unassembled WGS sequence"/>
</dbReference>
<sequence length="61" mass="6989">SDKDERDVARVLKDPLKYLSALDYDAVCNSTTTWCDVVRDCCYQATTLPQTLFSMFFSGRQ</sequence>
<evidence type="ECO:0000313" key="2">
    <source>
        <dbReference type="Proteomes" id="UP000265618"/>
    </source>
</evidence>
<accession>A0A9K3GSI4</accession>